<dbReference type="Gene3D" id="3.40.50.720">
    <property type="entry name" value="NAD(P)-binding Rossmann-like Domain"/>
    <property type="match status" value="1"/>
</dbReference>
<dbReference type="GO" id="GO:0008446">
    <property type="term" value="F:GDP-mannose 4,6-dehydratase activity"/>
    <property type="evidence" value="ECO:0007669"/>
    <property type="project" value="UniProtKB-EC"/>
</dbReference>
<sequence length="285" mass="31080">MRAELEAHGHEVVSISHRADGSADLAVDLCDREAVRSALSNIRVDAVIHLAAIAFVAHGDVEQMYRVNIVGTRNLLEALSSGSQPPRVVLLASSANIYGNSDSEVIDESVQAKPANDYAVSKLAMEYMAKTWMDRLPIVIARPFNYTGVGQSKQFVIPKIVDHYVRRQPVVELGNIDVIRDFQDVRDVVSTYRKLIELAPVGATFNLCSGIGHSLGDVLQMLAERVGYRIKVDVNPQFVRSNEVVRLVGDSSKVNALIGSASRRTLSETLGWMVKQAAPSGVASE</sequence>
<keyword evidence="3" id="KW-1185">Reference proteome</keyword>
<dbReference type="Pfam" id="PF16363">
    <property type="entry name" value="GDP_Man_Dehyd"/>
    <property type="match status" value="1"/>
</dbReference>
<dbReference type="EMBL" id="JAJQKU010000007">
    <property type="protein sequence ID" value="MCD9098594.1"/>
    <property type="molecule type" value="Genomic_DNA"/>
</dbReference>
<dbReference type="SUPFAM" id="SSF51735">
    <property type="entry name" value="NAD(P)-binding Rossmann-fold domains"/>
    <property type="match status" value="1"/>
</dbReference>
<dbReference type="EC" id="4.2.1.47" evidence="2"/>
<evidence type="ECO:0000313" key="2">
    <source>
        <dbReference type="EMBL" id="MCD9098594.1"/>
    </source>
</evidence>
<evidence type="ECO:0000259" key="1">
    <source>
        <dbReference type="Pfam" id="PF16363"/>
    </source>
</evidence>
<protein>
    <submittedName>
        <fullName evidence="2">GDP-mannose 4,6-dehydratase</fullName>
        <ecNumber evidence="2">4.2.1.47</ecNumber>
    </submittedName>
</protein>
<evidence type="ECO:0000313" key="3">
    <source>
        <dbReference type="Proteomes" id="UP001430360"/>
    </source>
</evidence>
<reference evidence="2" key="1">
    <citation type="submission" date="2021-12" db="EMBL/GenBank/DDBJ databases">
        <authorList>
            <person name="Ulrich A."/>
        </authorList>
    </citation>
    <scope>NUCLEOTIDE SEQUENCE</scope>
    <source>
        <strain evidence="2">A1P009</strain>
    </source>
</reference>
<dbReference type="InterPro" id="IPR036291">
    <property type="entry name" value="NAD(P)-bd_dom_sf"/>
</dbReference>
<keyword evidence="2" id="KW-0456">Lyase</keyword>
<organism evidence="2 3">
    <name type="scientific">Luteimonas fraxinea</name>
    <dbReference type="NCBI Taxonomy" id="2901869"/>
    <lineage>
        <taxon>Bacteria</taxon>
        <taxon>Pseudomonadati</taxon>
        <taxon>Pseudomonadota</taxon>
        <taxon>Gammaproteobacteria</taxon>
        <taxon>Lysobacterales</taxon>
        <taxon>Lysobacteraceae</taxon>
        <taxon>Luteimonas</taxon>
    </lineage>
</organism>
<dbReference type="PANTHER" id="PTHR43000">
    <property type="entry name" value="DTDP-D-GLUCOSE 4,6-DEHYDRATASE-RELATED"/>
    <property type="match status" value="1"/>
</dbReference>
<gene>
    <name evidence="2" type="ORF">LTT95_16770</name>
</gene>
<comment type="caution">
    <text evidence="2">The sequence shown here is derived from an EMBL/GenBank/DDBJ whole genome shotgun (WGS) entry which is preliminary data.</text>
</comment>
<dbReference type="Proteomes" id="UP001430360">
    <property type="component" value="Unassembled WGS sequence"/>
</dbReference>
<dbReference type="InterPro" id="IPR016040">
    <property type="entry name" value="NAD(P)-bd_dom"/>
</dbReference>
<dbReference type="Gene3D" id="3.90.25.10">
    <property type="entry name" value="UDP-galactose 4-epimerase, domain 1"/>
    <property type="match status" value="1"/>
</dbReference>
<feature type="domain" description="NAD(P)-binding" evidence="1">
    <location>
        <begin position="26"/>
        <end position="269"/>
    </location>
</feature>
<reference evidence="2" key="2">
    <citation type="journal article" date="2022" name="Syst. Appl. Microbiol.">
        <title>Physiological and genomic characterisation of Luteimonas fraxinea sp. nov., a bacterial species associated with trees tolerant to ash dieback.</title>
        <authorList>
            <person name="Ulrich K."/>
            <person name="Becker R."/>
            <person name="Behrendt U."/>
            <person name="Kube M."/>
            <person name="Schneck V."/>
            <person name="Ulrich A."/>
        </authorList>
    </citation>
    <scope>NUCLEOTIDE SEQUENCE</scope>
    <source>
        <strain evidence="2">A1P009</strain>
    </source>
</reference>
<proteinExistence type="predicted"/>
<accession>A0ABS8UHQ3</accession>
<name>A0ABS8UHQ3_9GAMM</name>